<dbReference type="AlphaFoldDB" id="A0A1H8FU19"/>
<dbReference type="RefSeq" id="WP_170839895.1">
    <property type="nucleotide sequence ID" value="NZ_FOCQ01000009.1"/>
</dbReference>
<gene>
    <name evidence="1" type="ORF">SAMN05444955_10968</name>
</gene>
<dbReference type="EMBL" id="FOCQ01000009">
    <property type="protein sequence ID" value="SEN35045.1"/>
    <property type="molecule type" value="Genomic_DNA"/>
</dbReference>
<dbReference type="Proteomes" id="UP000199695">
    <property type="component" value="Unassembled WGS sequence"/>
</dbReference>
<proteinExistence type="predicted"/>
<accession>A0A1H8FU19</accession>
<evidence type="ECO:0000313" key="2">
    <source>
        <dbReference type="Proteomes" id="UP000199695"/>
    </source>
</evidence>
<keyword evidence="2" id="KW-1185">Reference proteome</keyword>
<sequence>MGRIFRNFEVEKALQEVLDIQEGKGTWEDWENRWSKEVKEQASKEMKIFDLLGWLKK</sequence>
<name>A0A1H8FU19_9BACL</name>
<evidence type="ECO:0000313" key="1">
    <source>
        <dbReference type="EMBL" id="SEN35045.1"/>
    </source>
</evidence>
<protein>
    <submittedName>
        <fullName evidence="1">Uncharacterized protein</fullName>
    </submittedName>
</protein>
<organism evidence="1 2">
    <name type="scientific">Lihuaxuella thermophila</name>
    <dbReference type="NCBI Taxonomy" id="1173111"/>
    <lineage>
        <taxon>Bacteria</taxon>
        <taxon>Bacillati</taxon>
        <taxon>Bacillota</taxon>
        <taxon>Bacilli</taxon>
        <taxon>Bacillales</taxon>
        <taxon>Thermoactinomycetaceae</taxon>
        <taxon>Lihuaxuella</taxon>
    </lineage>
</organism>
<reference evidence="1 2" key="1">
    <citation type="submission" date="2016-10" db="EMBL/GenBank/DDBJ databases">
        <authorList>
            <person name="de Groot N.N."/>
        </authorList>
    </citation>
    <scope>NUCLEOTIDE SEQUENCE [LARGE SCALE GENOMIC DNA]</scope>
    <source>
        <strain evidence="1 2">DSM 46701</strain>
    </source>
</reference>